<dbReference type="AlphaFoldDB" id="A0A3N1PLC4"/>
<dbReference type="InterPro" id="IPR011990">
    <property type="entry name" value="TPR-like_helical_dom_sf"/>
</dbReference>
<dbReference type="EMBL" id="RJUL01000003">
    <property type="protein sequence ID" value="ROQ28668.1"/>
    <property type="molecule type" value="Genomic_DNA"/>
</dbReference>
<proteinExistence type="predicted"/>
<gene>
    <name evidence="2" type="ORF">EDC28_103261</name>
</gene>
<keyword evidence="1" id="KW-0732">Signal</keyword>
<protein>
    <submittedName>
        <fullName evidence="2">Tetratricopeptide repeat protein</fullName>
    </submittedName>
</protein>
<dbReference type="Gene3D" id="1.25.40.10">
    <property type="entry name" value="Tetratricopeptide repeat domain"/>
    <property type="match status" value="1"/>
</dbReference>
<evidence type="ECO:0000256" key="1">
    <source>
        <dbReference type="SAM" id="SignalP"/>
    </source>
</evidence>
<dbReference type="STRING" id="584787.GCA_001247655_00144"/>
<dbReference type="OrthoDB" id="9812424at2"/>
<reference evidence="2 3" key="1">
    <citation type="submission" date="2018-11" db="EMBL/GenBank/DDBJ databases">
        <title>Genomic Encyclopedia of Type Strains, Phase IV (KMG-IV): sequencing the most valuable type-strain genomes for metagenomic binning, comparative biology and taxonomic classification.</title>
        <authorList>
            <person name="Goeker M."/>
        </authorList>
    </citation>
    <scope>NUCLEOTIDE SEQUENCE [LARGE SCALE GENOMIC DNA]</scope>
    <source>
        <strain evidence="2 3">DSM 21945</strain>
    </source>
</reference>
<dbReference type="RefSeq" id="WP_050657224.1">
    <property type="nucleotide sequence ID" value="NZ_JBLXAC010000001.1"/>
</dbReference>
<name>A0A3N1PLC4_9GAMM</name>
<dbReference type="Proteomes" id="UP000268033">
    <property type="component" value="Unassembled WGS sequence"/>
</dbReference>
<accession>A0A3N1PLC4</accession>
<organism evidence="2 3">
    <name type="scientific">Gallaecimonas pentaromativorans</name>
    <dbReference type="NCBI Taxonomy" id="584787"/>
    <lineage>
        <taxon>Bacteria</taxon>
        <taxon>Pseudomonadati</taxon>
        <taxon>Pseudomonadota</taxon>
        <taxon>Gammaproteobacteria</taxon>
        <taxon>Enterobacterales</taxon>
        <taxon>Gallaecimonadaceae</taxon>
        <taxon>Gallaecimonas</taxon>
    </lineage>
</organism>
<sequence>MKALMLGALALISTSVLAAPVSYYQQSWAEIKYQTADEQQKQAFSDLRDKVQADVKAHPDDAGYLIWGAIISASYAGAKGGIGALKYVKEAKAELEQAIKLNGEALGGSAYTSLGSLYYQVPGWPIGFGDDDKAEANLKKGLAINPTGIDANFFYGDFLMDQGRYKEAKVYLDKALAAPARPGREVADAGRRGEIKERLDKVQAKLR</sequence>
<keyword evidence="3" id="KW-1185">Reference proteome</keyword>
<dbReference type="Pfam" id="PF14559">
    <property type="entry name" value="TPR_19"/>
    <property type="match status" value="1"/>
</dbReference>
<feature type="chain" id="PRO_5018248447" evidence="1">
    <location>
        <begin position="19"/>
        <end position="207"/>
    </location>
</feature>
<evidence type="ECO:0000313" key="2">
    <source>
        <dbReference type="EMBL" id="ROQ28668.1"/>
    </source>
</evidence>
<feature type="signal peptide" evidence="1">
    <location>
        <begin position="1"/>
        <end position="18"/>
    </location>
</feature>
<dbReference type="SUPFAM" id="SSF48452">
    <property type="entry name" value="TPR-like"/>
    <property type="match status" value="1"/>
</dbReference>
<evidence type="ECO:0000313" key="3">
    <source>
        <dbReference type="Proteomes" id="UP000268033"/>
    </source>
</evidence>
<comment type="caution">
    <text evidence="2">The sequence shown here is derived from an EMBL/GenBank/DDBJ whole genome shotgun (WGS) entry which is preliminary data.</text>
</comment>